<gene>
    <name evidence="1" type="ORF">EEDITHA_LOCUS10003</name>
</gene>
<sequence>MVTVSRAEAGGHSSAVGESIGVWVAGLVHAVPWAARTRAGAGCGACGRGACRYGDVRVRSACGARAVRVRGACGASGARAVRGVRPGALTHTTRTTTCMQ</sequence>
<dbReference type="Proteomes" id="UP001153954">
    <property type="component" value="Unassembled WGS sequence"/>
</dbReference>
<keyword evidence="2" id="KW-1185">Reference proteome</keyword>
<reference evidence="1" key="1">
    <citation type="submission" date="2022-03" db="EMBL/GenBank/DDBJ databases">
        <authorList>
            <person name="Tunstrom K."/>
        </authorList>
    </citation>
    <scope>NUCLEOTIDE SEQUENCE</scope>
</reference>
<accession>A0AAU9U9M3</accession>
<organism evidence="1 2">
    <name type="scientific">Euphydryas editha</name>
    <name type="common">Edith's checkerspot</name>
    <dbReference type="NCBI Taxonomy" id="104508"/>
    <lineage>
        <taxon>Eukaryota</taxon>
        <taxon>Metazoa</taxon>
        <taxon>Ecdysozoa</taxon>
        <taxon>Arthropoda</taxon>
        <taxon>Hexapoda</taxon>
        <taxon>Insecta</taxon>
        <taxon>Pterygota</taxon>
        <taxon>Neoptera</taxon>
        <taxon>Endopterygota</taxon>
        <taxon>Lepidoptera</taxon>
        <taxon>Glossata</taxon>
        <taxon>Ditrysia</taxon>
        <taxon>Papilionoidea</taxon>
        <taxon>Nymphalidae</taxon>
        <taxon>Nymphalinae</taxon>
        <taxon>Euphydryas</taxon>
    </lineage>
</organism>
<evidence type="ECO:0000313" key="2">
    <source>
        <dbReference type="Proteomes" id="UP001153954"/>
    </source>
</evidence>
<protein>
    <submittedName>
        <fullName evidence="1">Uncharacterized protein</fullName>
    </submittedName>
</protein>
<evidence type="ECO:0000313" key="1">
    <source>
        <dbReference type="EMBL" id="CAH2094440.1"/>
    </source>
</evidence>
<dbReference type="AlphaFoldDB" id="A0AAU9U9M3"/>
<dbReference type="EMBL" id="CAKOGL010000014">
    <property type="protein sequence ID" value="CAH2094440.1"/>
    <property type="molecule type" value="Genomic_DNA"/>
</dbReference>
<name>A0AAU9U9M3_EUPED</name>
<comment type="caution">
    <text evidence="1">The sequence shown here is derived from an EMBL/GenBank/DDBJ whole genome shotgun (WGS) entry which is preliminary data.</text>
</comment>
<proteinExistence type="predicted"/>